<name>A0A8B6GAP2_MYTGA</name>
<dbReference type="PANTHER" id="PTHR24024:SF18">
    <property type="entry name" value="SHORT-CHAIN COLLAGEN C4-LIKE"/>
    <property type="match status" value="1"/>
</dbReference>
<proteinExistence type="predicted"/>
<dbReference type="InterPro" id="IPR051077">
    <property type="entry name" value="Ca-dependent_lectin"/>
</dbReference>
<dbReference type="PANTHER" id="PTHR24024">
    <property type="entry name" value="PULMONARY SURFACTANT-ASSOCIATED PROTEIN A"/>
    <property type="match status" value="1"/>
</dbReference>
<protein>
    <submittedName>
        <fullName evidence="1">Uncharacterized protein</fullName>
    </submittedName>
</protein>
<keyword evidence="2" id="KW-1185">Reference proteome</keyword>
<organism evidence="1 2">
    <name type="scientific">Mytilus galloprovincialis</name>
    <name type="common">Mediterranean mussel</name>
    <dbReference type="NCBI Taxonomy" id="29158"/>
    <lineage>
        <taxon>Eukaryota</taxon>
        <taxon>Metazoa</taxon>
        <taxon>Spiralia</taxon>
        <taxon>Lophotrochozoa</taxon>
        <taxon>Mollusca</taxon>
        <taxon>Bivalvia</taxon>
        <taxon>Autobranchia</taxon>
        <taxon>Pteriomorphia</taxon>
        <taxon>Mytilida</taxon>
        <taxon>Mytiloidea</taxon>
        <taxon>Mytilidae</taxon>
        <taxon>Mytilinae</taxon>
        <taxon>Mytilus</taxon>
    </lineage>
</organism>
<evidence type="ECO:0000313" key="2">
    <source>
        <dbReference type="Proteomes" id="UP000596742"/>
    </source>
</evidence>
<gene>
    <name evidence="1" type="ORF">MGAL_10B076035</name>
</gene>
<sequence>MYGAEFNTDLFGSNSDGQDLPCAVCRVKKASSVIMIPGKNRCYTGWNIEYHGYLASNDDDDEAAGSFVCIDSQPEYVNGGSSKNSHSKQFHEFLAKCGVLRCPPYKQNDPRYTGGGHYDERGSPAGPVCLPPDSDFVRTSSGQHGHMYGAEFYSNTNVFPSSSQFQDIPCAICRVKQASSVIMIPGKYHGYMASNYYNHAAAGSYVCIDIQPEYFTGGSSWNNKSKLFFDIVAKCGSLRCPPYKQDYPLTCVVCSK</sequence>
<comment type="caution">
    <text evidence="1">The sequence shown here is derived from an EMBL/GenBank/DDBJ whole genome shotgun (WGS) entry which is preliminary data.</text>
</comment>
<reference evidence="1" key="1">
    <citation type="submission" date="2018-11" db="EMBL/GenBank/DDBJ databases">
        <authorList>
            <person name="Alioto T."/>
            <person name="Alioto T."/>
        </authorList>
    </citation>
    <scope>NUCLEOTIDE SEQUENCE</scope>
</reference>
<dbReference type="Proteomes" id="UP000596742">
    <property type="component" value="Unassembled WGS sequence"/>
</dbReference>
<dbReference type="OrthoDB" id="6267266at2759"/>
<evidence type="ECO:0000313" key="1">
    <source>
        <dbReference type="EMBL" id="VDI61357.1"/>
    </source>
</evidence>
<dbReference type="AlphaFoldDB" id="A0A8B6GAP2"/>
<dbReference type="EMBL" id="UYJE01008135">
    <property type="protein sequence ID" value="VDI61357.1"/>
    <property type="molecule type" value="Genomic_DNA"/>
</dbReference>
<dbReference type="GO" id="GO:0005615">
    <property type="term" value="C:extracellular space"/>
    <property type="evidence" value="ECO:0007669"/>
    <property type="project" value="TreeGrafter"/>
</dbReference>
<accession>A0A8B6GAP2</accession>